<dbReference type="GO" id="GO:0004190">
    <property type="term" value="F:aspartic-type endopeptidase activity"/>
    <property type="evidence" value="ECO:0007669"/>
    <property type="project" value="InterPro"/>
</dbReference>
<dbReference type="InterPro" id="IPR036397">
    <property type="entry name" value="RNaseH_sf"/>
</dbReference>
<evidence type="ECO:0000256" key="6">
    <source>
        <dbReference type="ARBA" id="ARBA00022801"/>
    </source>
</evidence>
<dbReference type="CDD" id="cd00303">
    <property type="entry name" value="retropepsin_like"/>
    <property type="match status" value="1"/>
</dbReference>
<evidence type="ECO:0000259" key="9">
    <source>
        <dbReference type="PROSITE" id="PS50994"/>
    </source>
</evidence>
<evidence type="ECO:0000313" key="10">
    <source>
        <dbReference type="EMBL" id="KAA3680831.1"/>
    </source>
</evidence>
<evidence type="ECO:0000256" key="5">
    <source>
        <dbReference type="ARBA" id="ARBA00022759"/>
    </source>
</evidence>
<dbReference type="SUPFAM" id="SSF50630">
    <property type="entry name" value="Acid proteases"/>
    <property type="match status" value="1"/>
</dbReference>
<dbReference type="Gene3D" id="3.10.10.10">
    <property type="entry name" value="HIV Type 1 Reverse Transcriptase, subunit A, domain 1"/>
    <property type="match status" value="1"/>
</dbReference>
<sequence>MDKALRPERFDTDPDPSDARKQWNHWYFTFQNYLTSLKTPDDEKFQVLANLVSSDVFEYIADCKQYKDAIDALISLYVKPKNIIYARHLLSTCKQEVGQNLDQFMQKLKRLAKDCGFKTINASDYHDETIRDAFIRGMLSNNVRQRLLEEDDIDLVKAFTQARALETAESQSLSYTHPHVPYNESCALHSPVSIDSFGSGKPDSNLAATIPKCFFCGYNKHPRSKCPAREALCRNCNKVGHFQRVCKSNQSDKRVVSCTKLQLSTVCTAAFPTSLSKAVVQITVNGISLNALIDTGSSDSYICSDIAYKHCWHIYPSNVAISMASTTYTSVTQGHCLVTVDYRGNRYSSVKLSLLPNLCSDVLLGHDFLKQHQHILISFGGSKPPFSLCSLTAAYVEPPTLFGNLSPLCKPIATKSRRLSSPDQKFVESEVRRLLAEGIIEPSCSSWRAQVLVTSNVNHKKRMVVDYSQTVNRFTYLDAYPLPRIDELVEKISQYEIYTTLDLQSAYHQVPIREDEKLYTAFEACGNLYQFCRIPFGVTNGVACFQRLINNIITKANLKDTFAYVDNVTICGQNMSEHNINYGKFLNAAKEYGLTFNEDKTTIAAHTITLLGFQISHGVIKPDPERFRALRELPPPPDLKSQQRTVGMFAYYSNWISHFSDKIHNLIHNKIFPLPDRVKQTFEDLKRELENAAVVTVNYQIPLVVETDASDTAIAATLNQDGRPVAFFSRTLNPSERNHSPVEKEAYAIVEALRKWRHYLLGVHFKLLTDQQSVSFMFDDKHKGKVKNDKILRWRIELSCFSYDVVYRPGKENQAADALSRGYCASMNSCDLKQLHESLCHPGVTRMLHFVRSKNLPFSTGDVKASIARCSTCAELKPRFYTPPRANLIKATQPFERLSVDVKGPLPSTSRNKYLLTVIDEFSRFPFAFACSDISSSTVINCFCQLFSIFGLPAFVHTDRGTAFMSSELKNFLHGKGVATSRTTPYNPAGNGQVERLNSTLWKAITLTLKSRNLRISYWESALLDALHSVRSLLCTSTNATPHERMFSFNRRSTSGTSLPKWLISGGPVLLKKQQRASKYDPVVEEVELLDCNPQYAHVRLPNGKEETVSVKHLAPREEPDDLETSECLADANDLIEATEVAHEMCSNDEAADFLTPANYELLKQKQQRLHPYSLRSREA</sequence>
<gene>
    <name evidence="10" type="ORF">DEA37_0007530</name>
</gene>
<feature type="domain" description="Reverse transcriptase" evidence="8">
    <location>
        <begin position="415"/>
        <end position="615"/>
    </location>
</feature>
<dbReference type="InterPro" id="IPR041373">
    <property type="entry name" value="RT_RNaseH"/>
</dbReference>
<reference evidence="10 11" key="1">
    <citation type="journal article" date="2019" name="Gigascience">
        <title>Whole-genome sequence of the oriental lung fluke Paragonimus westermani.</title>
        <authorList>
            <person name="Oey H."/>
            <person name="Zakrzewski M."/>
            <person name="Narain K."/>
            <person name="Devi K.R."/>
            <person name="Agatsuma T."/>
            <person name="Nawaratna S."/>
            <person name="Gobert G.N."/>
            <person name="Jones M.K."/>
            <person name="Ragan M.A."/>
            <person name="McManus D.P."/>
            <person name="Krause L."/>
        </authorList>
    </citation>
    <scope>NUCLEOTIDE SEQUENCE [LARGE SCALE GENOMIC DNA]</scope>
    <source>
        <strain evidence="10 11">IND2009</strain>
    </source>
</reference>
<dbReference type="Pfam" id="PF00078">
    <property type="entry name" value="RVT_1"/>
    <property type="match status" value="1"/>
</dbReference>
<dbReference type="CDD" id="cd01647">
    <property type="entry name" value="RT_LTR"/>
    <property type="match status" value="1"/>
</dbReference>
<dbReference type="InterPro" id="IPR000477">
    <property type="entry name" value="RT_dom"/>
</dbReference>
<proteinExistence type="predicted"/>
<keyword evidence="3" id="KW-0548">Nucleotidyltransferase</keyword>
<dbReference type="EC" id="2.7.7.49" evidence="1"/>
<dbReference type="SUPFAM" id="SSF53098">
    <property type="entry name" value="Ribonuclease H-like"/>
    <property type="match status" value="1"/>
</dbReference>
<protein>
    <recommendedName>
        <fullName evidence="1">RNA-directed DNA polymerase</fullName>
        <ecNumber evidence="1">2.7.7.49</ecNumber>
    </recommendedName>
</protein>
<evidence type="ECO:0000256" key="1">
    <source>
        <dbReference type="ARBA" id="ARBA00012493"/>
    </source>
</evidence>
<dbReference type="Gene3D" id="2.40.70.10">
    <property type="entry name" value="Acid Proteases"/>
    <property type="match status" value="1"/>
</dbReference>
<feature type="domain" description="Integrase catalytic" evidence="9">
    <location>
        <begin position="890"/>
        <end position="1050"/>
    </location>
</feature>
<dbReference type="SUPFAM" id="SSF57756">
    <property type="entry name" value="Retrovirus zinc finger-like domains"/>
    <property type="match status" value="1"/>
</dbReference>
<dbReference type="GO" id="GO:0006508">
    <property type="term" value="P:proteolysis"/>
    <property type="evidence" value="ECO:0007669"/>
    <property type="project" value="InterPro"/>
</dbReference>
<evidence type="ECO:0000256" key="4">
    <source>
        <dbReference type="ARBA" id="ARBA00022722"/>
    </source>
</evidence>
<dbReference type="EMBL" id="QNGE01000341">
    <property type="protein sequence ID" value="KAA3680831.1"/>
    <property type="molecule type" value="Genomic_DNA"/>
</dbReference>
<dbReference type="InterPro" id="IPR036875">
    <property type="entry name" value="Znf_CCHC_sf"/>
</dbReference>
<keyword evidence="11" id="KW-1185">Reference proteome</keyword>
<dbReference type="InterPro" id="IPR043502">
    <property type="entry name" value="DNA/RNA_pol_sf"/>
</dbReference>
<organism evidence="10 11">
    <name type="scientific">Paragonimus westermani</name>
    <dbReference type="NCBI Taxonomy" id="34504"/>
    <lineage>
        <taxon>Eukaryota</taxon>
        <taxon>Metazoa</taxon>
        <taxon>Spiralia</taxon>
        <taxon>Lophotrochozoa</taxon>
        <taxon>Platyhelminthes</taxon>
        <taxon>Trematoda</taxon>
        <taxon>Digenea</taxon>
        <taxon>Plagiorchiida</taxon>
        <taxon>Troglotremata</taxon>
        <taxon>Troglotrematidae</taxon>
        <taxon>Paragonimus</taxon>
    </lineage>
</organism>
<dbReference type="InterPro" id="IPR050951">
    <property type="entry name" value="Retrovirus_Pol_polyprotein"/>
</dbReference>
<accession>A0A5J4NZE2</accession>
<dbReference type="InterPro" id="IPR012337">
    <property type="entry name" value="RNaseH-like_sf"/>
</dbReference>
<dbReference type="InterPro" id="IPR001584">
    <property type="entry name" value="Integrase_cat-core"/>
</dbReference>
<dbReference type="GO" id="GO:0003676">
    <property type="term" value="F:nucleic acid binding"/>
    <property type="evidence" value="ECO:0007669"/>
    <property type="project" value="InterPro"/>
</dbReference>
<name>A0A5J4NZE2_9TREM</name>
<dbReference type="Gene3D" id="3.30.420.10">
    <property type="entry name" value="Ribonuclease H-like superfamily/Ribonuclease H"/>
    <property type="match status" value="1"/>
</dbReference>
<dbReference type="PANTHER" id="PTHR37984:SF5">
    <property type="entry name" value="PROTEIN NYNRIN-LIKE"/>
    <property type="match status" value="1"/>
</dbReference>
<evidence type="ECO:0000259" key="8">
    <source>
        <dbReference type="PROSITE" id="PS50878"/>
    </source>
</evidence>
<evidence type="ECO:0000313" key="11">
    <source>
        <dbReference type="Proteomes" id="UP000324629"/>
    </source>
</evidence>
<comment type="caution">
    <text evidence="10">The sequence shown here is derived from an EMBL/GenBank/DDBJ whole genome shotgun (WGS) entry which is preliminary data.</text>
</comment>
<dbReference type="InterPro" id="IPR001878">
    <property type="entry name" value="Znf_CCHC"/>
</dbReference>
<dbReference type="SMART" id="SM00343">
    <property type="entry name" value="ZnF_C2HC"/>
    <property type="match status" value="2"/>
</dbReference>
<keyword evidence="2" id="KW-0808">Transferase</keyword>
<dbReference type="AlphaFoldDB" id="A0A5J4NZE2"/>
<evidence type="ECO:0000256" key="7">
    <source>
        <dbReference type="ARBA" id="ARBA00022918"/>
    </source>
</evidence>
<dbReference type="Pfam" id="PF13975">
    <property type="entry name" value="gag-asp_proteas"/>
    <property type="match status" value="1"/>
</dbReference>
<dbReference type="PANTHER" id="PTHR37984">
    <property type="entry name" value="PROTEIN CBG26694"/>
    <property type="match status" value="1"/>
</dbReference>
<dbReference type="GO" id="GO:0015074">
    <property type="term" value="P:DNA integration"/>
    <property type="evidence" value="ECO:0007669"/>
    <property type="project" value="InterPro"/>
</dbReference>
<dbReference type="GO" id="GO:0003964">
    <property type="term" value="F:RNA-directed DNA polymerase activity"/>
    <property type="evidence" value="ECO:0007669"/>
    <property type="project" value="UniProtKB-KW"/>
</dbReference>
<keyword evidence="7" id="KW-0695">RNA-directed DNA polymerase</keyword>
<keyword evidence="6" id="KW-0378">Hydrolase</keyword>
<dbReference type="Pfam" id="PF00665">
    <property type="entry name" value="rve"/>
    <property type="match status" value="1"/>
</dbReference>
<dbReference type="PROSITE" id="PS50878">
    <property type="entry name" value="RT_POL"/>
    <property type="match status" value="1"/>
</dbReference>
<evidence type="ECO:0000256" key="2">
    <source>
        <dbReference type="ARBA" id="ARBA00022679"/>
    </source>
</evidence>
<dbReference type="SUPFAM" id="SSF56672">
    <property type="entry name" value="DNA/RNA polymerases"/>
    <property type="match status" value="1"/>
</dbReference>
<dbReference type="PROSITE" id="PS00141">
    <property type="entry name" value="ASP_PROTEASE"/>
    <property type="match status" value="1"/>
</dbReference>
<keyword evidence="4" id="KW-0540">Nuclease</keyword>
<dbReference type="GO" id="GO:0008270">
    <property type="term" value="F:zinc ion binding"/>
    <property type="evidence" value="ECO:0007669"/>
    <property type="project" value="InterPro"/>
</dbReference>
<dbReference type="GO" id="GO:0004519">
    <property type="term" value="F:endonuclease activity"/>
    <property type="evidence" value="ECO:0007669"/>
    <property type="project" value="UniProtKB-KW"/>
</dbReference>
<keyword evidence="5" id="KW-0255">Endonuclease</keyword>
<dbReference type="CDD" id="cd09274">
    <property type="entry name" value="RNase_HI_RT_Ty3"/>
    <property type="match status" value="1"/>
</dbReference>
<dbReference type="Proteomes" id="UP000324629">
    <property type="component" value="Unassembled WGS sequence"/>
</dbReference>
<dbReference type="InterPro" id="IPR001969">
    <property type="entry name" value="Aspartic_peptidase_AS"/>
</dbReference>
<dbReference type="Gene3D" id="4.10.60.10">
    <property type="entry name" value="Zinc finger, CCHC-type"/>
    <property type="match status" value="1"/>
</dbReference>
<dbReference type="Gene3D" id="3.30.70.270">
    <property type="match status" value="2"/>
</dbReference>
<dbReference type="InterPro" id="IPR021109">
    <property type="entry name" value="Peptidase_aspartic_dom_sf"/>
</dbReference>
<evidence type="ECO:0000256" key="3">
    <source>
        <dbReference type="ARBA" id="ARBA00022695"/>
    </source>
</evidence>
<dbReference type="PROSITE" id="PS50994">
    <property type="entry name" value="INTEGRASE"/>
    <property type="match status" value="1"/>
</dbReference>
<dbReference type="Pfam" id="PF17917">
    <property type="entry name" value="RT_RNaseH"/>
    <property type="match status" value="1"/>
</dbReference>
<dbReference type="InterPro" id="IPR043128">
    <property type="entry name" value="Rev_trsase/Diguanyl_cyclase"/>
</dbReference>